<keyword evidence="3" id="KW-1185">Reference proteome</keyword>
<accession>A0ABZ1CCJ8</accession>
<name>A0ABZ1CCJ8_9BACT</name>
<protein>
    <submittedName>
        <fullName evidence="2">Uncharacterized protein</fullName>
    </submittedName>
</protein>
<feature type="compositionally biased region" description="Basic and acidic residues" evidence="1">
    <location>
        <begin position="639"/>
        <end position="651"/>
    </location>
</feature>
<feature type="compositionally biased region" description="Basic and acidic residues" evidence="1">
    <location>
        <begin position="660"/>
        <end position="679"/>
    </location>
</feature>
<dbReference type="Proteomes" id="UP000738431">
    <property type="component" value="Chromosome"/>
</dbReference>
<gene>
    <name evidence="2" type="ORF">K1X11_008165</name>
</gene>
<reference evidence="2 3" key="2">
    <citation type="submission" date="2023-12" db="EMBL/GenBank/DDBJ databases">
        <title>Description of an unclassified Opitutus bacterium of Verrucomicrobiota.</title>
        <authorList>
            <person name="Zhang D.-F."/>
        </authorList>
    </citation>
    <scope>NUCLEOTIDE SEQUENCE [LARGE SCALE GENOMIC DNA]</scope>
    <source>
        <strain evidence="2 3">WL0086</strain>
    </source>
</reference>
<sequence>MVADNAALTVSAMMADPRYGSLSDEGKAYVEARLDLCLRIDSARNKRAAILAETRRTHAGAVLSEGTIRKVYYDRWLAANRDWFELRNKAKTPTVTKGLPPAFVDHWHQRCADFRGKHKAAWRSIQRDWKQRILPPGFEDSTWSQDMPDGMSYETLMRGKYRPDAVQDAMARHGIRAAYDLVPGVLTTRAGLAFGSRWVFDDMWHDHKVMVPGQSGLRRLLQFHCIELLSACQAARGMKPELLNDRSGKFERLKEKELLFLLVHVLCNLGYNADACWLMMEHGTASVSERVEKHLFDASAGALKIMRGSIGDGAVAPGLFGGQSRGNFKFKAALESLGNLVHNEMSDRRLMPAQTGSNSRTDAVDDLYGRDRNAAQLVKVAATLPPAVREQLRFGAPSLWQAIEIADRIQEEMNQRTEHELEGWNACGFLTTDWRTHKGAPWQPASELAALAPALRDALRLAMESDPSLTNPRRMSPREVFDLHRPQLTRLPAHFVPLIVGMEHATERKLGKDGRFHFDDMEVGPDTHHYEGLCYASDGEPCRLPAGEKFATFVSTIDPTRMHLCDARGSYVGWVQRTLVPTHGDATQMAHAYGQKQQAARELLAPAVAAGRGLMRRDAEAAEHNADLVRTAQAGEFVRPAEPETAGEKRSRQSTNLRNNRSDAERARRLREQREKSTY</sequence>
<dbReference type="RefSeq" id="WP_221029928.1">
    <property type="nucleotide sequence ID" value="NZ_CP139781.1"/>
</dbReference>
<dbReference type="EMBL" id="CP139781">
    <property type="protein sequence ID" value="WRQ89381.1"/>
    <property type="molecule type" value="Genomic_DNA"/>
</dbReference>
<organism evidence="2 3">
    <name type="scientific">Actomonas aquatica</name>
    <dbReference type="NCBI Taxonomy" id="2866162"/>
    <lineage>
        <taxon>Bacteria</taxon>
        <taxon>Pseudomonadati</taxon>
        <taxon>Verrucomicrobiota</taxon>
        <taxon>Opitutia</taxon>
        <taxon>Opitutales</taxon>
        <taxon>Opitutaceae</taxon>
        <taxon>Actomonas</taxon>
    </lineage>
</organism>
<evidence type="ECO:0000313" key="2">
    <source>
        <dbReference type="EMBL" id="WRQ89381.1"/>
    </source>
</evidence>
<evidence type="ECO:0000313" key="3">
    <source>
        <dbReference type="Proteomes" id="UP000738431"/>
    </source>
</evidence>
<reference evidence="2 3" key="1">
    <citation type="submission" date="2021-08" db="EMBL/GenBank/DDBJ databases">
        <authorList>
            <person name="Zhang D."/>
            <person name="Zhang A."/>
            <person name="Wang L."/>
        </authorList>
    </citation>
    <scope>NUCLEOTIDE SEQUENCE [LARGE SCALE GENOMIC DNA]</scope>
    <source>
        <strain evidence="2 3">WL0086</strain>
    </source>
</reference>
<proteinExistence type="predicted"/>
<evidence type="ECO:0000256" key="1">
    <source>
        <dbReference type="SAM" id="MobiDB-lite"/>
    </source>
</evidence>
<feature type="region of interest" description="Disordered" evidence="1">
    <location>
        <begin position="630"/>
        <end position="679"/>
    </location>
</feature>